<gene>
    <name evidence="1" type="ORF">STAS_29695</name>
</gene>
<protein>
    <submittedName>
        <fullName evidence="1">V-type proton ATPase subunit E</fullName>
    </submittedName>
</protein>
<evidence type="ECO:0000313" key="1">
    <source>
        <dbReference type="EMBL" id="GER52258.1"/>
    </source>
</evidence>
<dbReference type="AlphaFoldDB" id="A0A5A7R498"/>
<evidence type="ECO:0000313" key="2">
    <source>
        <dbReference type="Proteomes" id="UP000325081"/>
    </source>
</evidence>
<dbReference type="Proteomes" id="UP000325081">
    <property type="component" value="Unassembled WGS sequence"/>
</dbReference>
<keyword evidence="2" id="KW-1185">Reference proteome</keyword>
<name>A0A5A7R498_STRAF</name>
<accession>A0A5A7R498</accession>
<dbReference type="EMBL" id="BKCP01010181">
    <property type="protein sequence ID" value="GER52258.1"/>
    <property type="molecule type" value="Genomic_DNA"/>
</dbReference>
<comment type="caution">
    <text evidence="1">The sequence shown here is derived from an EMBL/GenBank/DDBJ whole genome shotgun (WGS) entry which is preliminary data.</text>
</comment>
<proteinExistence type="predicted"/>
<dbReference type="OrthoDB" id="691673at2759"/>
<sequence>MVKATVEDGVWAGPVSSGLIGQRGSPICGMQSVVSVSLTTVAAASLVWTHAPAPDDLVNSTKEAASKELLNVSRDNNNYWSLLKDLMIQMLKTVIYLLLESKCIENNECDNLVRPDNGFVNWNDLLVRLERVSLSVWFTSINLMSQEVLRKWSKSEDMERNLLTKLLINLTKPQIIDVKKLRQTKPQLSSTPKHVYNVRAKLSREYYGVQLVTVERDKNFLEAVANGMREKGDTTHDQCKGKWKDLVNRYKFEFILVLKRKIHGLAVEEKMGKLRMTRVVEHEIMDVLRVKAKRGTEIVVANMKNPAAKLTPNKVENPKP</sequence>
<reference evidence="2" key="1">
    <citation type="journal article" date="2019" name="Curr. Biol.">
        <title>Genome Sequence of Striga asiatica Provides Insight into the Evolution of Plant Parasitism.</title>
        <authorList>
            <person name="Yoshida S."/>
            <person name="Kim S."/>
            <person name="Wafula E.K."/>
            <person name="Tanskanen J."/>
            <person name="Kim Y.M."/>
            <person name="Honaas L."/>
            <person name="Yang Z."/>
            <person name="Spallek T."/>
            <person name="Conn C.E."/>
            <person name="Ichihashi Y."/>
            <person name="Cheong K."/>
            <person name="Cui S."/>
            <person name="Der J.P."/>
            <person name="Gundlach H."/>
            <person name="Jiao Y."/>
            <person name="Hori C."/>
            <person name="Ishida J.K."/>
            <person name="Kasahara H."/>
            <person name="Kiba T."/>
            <person name="Kim M.S."/>
            <person name="Koo N."/>
            <person name="Laohavisit A."/>
            <person name="Lee Y.H."/>
            <person name="Lumba S."/>
            <person name="McCourt P."/>
            <person name="Mortimer J.C."/>
            <person name="Mutuku J.M."/>
            <person name="Nomura T."/>
            <person name="Sasaki-Sekimoto Y."/>
            <person name="Seto Y."/>
            <person name="Wang Y."/>
            <person name="Wakatake T."/>
            <person name="Sakakibara H."/>
            <person name="Demura T."/>
            <person name="Yamaguchi S."/>
            <person name="Yoneyama K."/>
            <person name="Manabe R.I."/>
            <person name="Nelson D.C."/>
            <person name="Schulman A.H."/>
            <person name="Timko M.P."/>
            <person name="dePamphilis C.W."/>
            <person name="Choi D."/>
            <person name="Shirasu K."/>
        </authorList>
    </citation>
    <scope>NUCLEOTIDE SEQUENCE [LARGE SCALE GENOMIC DNA]</scope>
    <source>
        <strain evidence="2">cv. UVA1</strain>
    </source>
</reference>
<organism evidence="1 2">
    <name type="scientific">Striga asiatica</name>
    <name type="common">Asiatic witchweed</name>
    <name type="synonym">Buchnera asiatica</name>
    <dbReference type="NCBI Taxonomy" id="4170"/>
    <lineage>
        <taxon>Eukaryota</taxon>
        <taxon>Viridiplantae</taxon>
        <taxon>Streptophyta</taxon>
        <taxon>Embryophyta</taxon>
        <taxon>Tracheophyta</taxon>
        <taxon>Spermatophyta</taxon>
        <taxon>Magnoliopsida</taxon>
        <taxon>eudicotyledons</taxon>
        <taxon>Gunneridae</taxon>
        <taxon>Pentapetalae</taxon>
        <taxon>asterids</taxon>
        <taxon>lamiids</taxon>
        <taxon>Lamiales</taxon>
        <taxon>Orobanchaceae</taxon>
        <taxon>Buchnereae</taxon>
        <taxon>Striga</taxon>
    </lineage>
</organism>